<evidence type="ECO:0000256" key="1">
    <source>
        <dbReference type="ARBA" id="ARBA00023015"/>
    </source>
</evidence>
<dbReference type="Gene3D" id="1.10.10.60">
    <property type="entry name" value="Homeodomain-like"/>
    <property type="match status" value="2"/>
</dbReference>
<dbReference type="PANTHER" id="PTHR43280">
    <property type="entry name" value="ARAC-FAMILY TRANSCRIPTIONAL REGULATOR"/>
    <property type="match status" value="1"/>
</dbReference>
<protein>
    <recommendedName>
        <fullName evidence="4">HTH araC/xylS-type domain-containing protein</fullName>
    </recommendedName>
</protein>
<dbReference type="InterPro" id="IPR014710">
    <property type="entry name" value="RmlC-like_jellyroll"/>
</dbReference>
<gene>
    <name evidence="5" type="ORF">GCM10011482_09730</name>
</gene>
<sequence>MSVQIAIFSTGMIQQITNIAFYEFTANQSYTIAPVEECNLLFVDYGELEMTIDGQVHLLKEGQSFLIPSQATYAFQVKDNAVNLLLIRFLPQTTNILDVIYKQTITLERTHRQLFAQIIYESKTIFPAVTTNVFHVADNQRLDNSPIGAEDLIYLYLSQLLIFMARESQVVISEKPKPSTSLIQRHFETQEIDDIISHMEANLDKNLSIAELSEHFFVSPSYLKKTFKKETGYSLITFYRILKMERAKQWMRENEMNFTEISCRLGYDTLHHFSNSFKKYTGLSPTAYKNSIHTIETKLEGLHEGGDSR</sequence>
<dbReference type="Pfam" id="PF12833">
    <property type="entry name" value="HTH_18"/>
    <property type="match status" value="1"/>
</dbReference>
<proteinExistence type="predicted"/>
<accession>A0A917JES5</accession>
<keyword evidence="1" id="KW-0805">Transcription regulation</keyword>
<dbReference type="InterPro" id="IPR018060">
    <property type="entry name" value="HTH_AraC"/>
</dbReference>
<name>A0A917JES5_9ENTE</name>
<reference evidence="5" key="2">
    <citation type="submission" date="2020-09" db="EMBL/GenBank/DDBJ databases">
        <authorList>
            <person name="Sun Q."/>
            <person name="Sedlacek I."/>
        </authorList>
    </citation>
    <scope>NUCLEOTIDE SEQUENCE</scope>
    <source>
        <strain evidence="5">CCM 8433</strain>
    </source>
</reference>
<keyword evidence="6" id="KW-1185">Reference proteome</keyword>
<dbReference type="RefSeq" id="WP_188367157.1">
    <property type="nucleotide sequence ID" value="NZ_BMDT01000003.1"/>
</dbReference>
<dbReference type="Proteomes" id="UP000622610">
    <property type="component" value="Unassembled WGS sequence"/>
</dbReference>
<dbReference type="EMBL" id="BMDT01000003">
    <property type="protein sequence ID" value="GGI65319.1"/>
    <property type="molecule type" value="Genomic_DNA"/>
</dbReference>
<evidence type="ECO:0000256" key="3">
    <source>
        <dbReference type="ARBA" id="ARBA00023163"/>
    </source>
</evidence>
<reference evidence="5" key="1">
    <citation type="journal article" date="2014" name="Int. J. Syst. Evol. Microbiol.">
        <title>Complete genome sequence of Corynebacterium casei LMG S-19264T (=DSM 44701T), isolated from a smear-ripened cheese.</title>
        <authorList>
            <consortium name="US DOE Joint Genome Institute (JGI-PGF)"/>
            <person name="Walter F."/>
            <person name="Albersmeier A."/>
            <person name="Kalinowski J."/>
            <person name="Ruckert C."/>
        </authorList>
    </citation>
    <scope>NUCLEOTIDE SEQUENCE</scope>
    <source>
        <strain evidence="5">CCM 8433</strain>
    </source>
</reference>
<keyword evidence="3" id="KW-0804">Transcription</keyword>
<dbReference type="AlphaFoldDB" id="A0A917JES5"/>
<dbReference type="InterPro" id="IPR018062">
    <property type="entry name" value="HTH_AraC-typ_CS"/>
</dbReference>
<dbReference type="InterPro" id="IPR009057">
    <property type="entry name" value="Homeodomain-like_sf"/>
</dbReference>
<organism evidence="5 6">
    <name type="scientific">Enterococcus alcedinis</name>
    <dbReference type="NCBI Taxonomy" id="1274384"/>
    <lineage>
        <taxon>Bacteria</taxon>
        <taxon>Bacillati</taxon>
        <taxon>Bacillota</taxon>
        <taxon>Bacilli</taxon>
        <taxon>Lactobacillales</taxon>
        <taxon>Enterococcaceae</taxon>
        <taxon>Enterococcus</taxon>
    </lineage>
</organism>
<evidence type="ECO:0000259" key="4">
    <source>
        <dbReference type="PROSITE" id="PS01124"/>
    </source>
</evidence>
<dbReference type="GO" id="GO:0003700">
    <property type="term" value="F:DNA-binding transcription factor activity"/>
    <property type="evidence" value="ECO:0007669"/>
    <property type="project" value="InterPro"/>
</dbReference>
<evidence type="ECO:0000313" key="5">
    <source>
        <dbReference type="EMBL" id="GGI65319.1"/>
    </source>
</evidence>
<dbReference type="PROSITE" id="PS01124">
    <property type="entry name" value="HTH_ARAC_FAMILY_2"/>
    <property type="match status" value="1"/>
</dbReference>
<dbReference type="SUPFAM" id="SSF51182">
    <property type="entry name" value="RmlC-like cupins"/>
    <property type="match status" value="1"/>
</dbReference>
<evidence type="ECO:0000313" key="6">
    <source>
        <dbReference type="Proteomes" id="UP000622610"/>
    </source>
</evidence>
<dbReference type="InterPro" id="IPR011051">
    <property type="entry name" value="RmlC_Cupin_sf"/>
</dbReference>
<dbReference type="SUPFAM" id="SSF46689">
    <property type="entry name" value="Homeodomain-like"/>
    <property type="match status" value="2"/>
</dbReference>
<feature type="domain" description="HTH araC/xylS-type" evidence="4">
    <location>
        <begin position="193"/>
        <end position="291"/>
    </location>
</feature>
<dbReference type="Gene3D" id="2.60.120.10">
    <property type="entry name" value="Jelly Rolls"/>
    <property type="match status" value="1"/>
</dbReference>
<keyword evidence="2" id="KW-0238">DNA-binding</keyword>
<dbReference type="PROSITE" id="PS00041">
    <property type="entry name" value="HTH_ARAC_FAMILY_1"/>
    <property type="match status" value="1"/>
</dbReference>
<comment type="caution">
    <text evidence="5">The sequence shown here is derived from an EMBL/GenBank/DDBJ whole genome shotgun (WGS) entry which is preliminary data.</text>
</comment>
<dbReference type="PANTHER" id="PTHR43280:SF28">
    <property type="entry name" value="HTH-TYPE TRANSCRIPTIONAL ACTIVATOR RHAS"/>
    <property type="match status" value="1"/>
</dbReference>
<dbReference type="SMART" id="SM00342">
    <property type="entry name" value="HTH_ARAC"/>
    <property type="match status" value="1"/>
</dbReference>
<evidence type="ECO:0000256" key="2">
    <source>
        <dbReference type="ARBA" id="ARBA00023125"/>
    </source>
</evidence>
<dbReference type="GO" id="GO:0043565">
    <property type="term" value="F:sequence-specific DNA binding"/>
    <property type="evidence" value="ECO:0007669"/>
    <property type="project" value="InterPro"/>
</dbReference>